<dbReference type="Proteomes" id="UP000660265">
    <property type="component" value="Unassembled WGS sequence"/>
</dbReference>
<name>A0ABQ2EG41_9ACTN</name>
<gene>
    <name evidence="3" type="ORF">GCM10011583_43440</name>
</gene>
<accession>A0ABQ2EG41</accession>
<keyword evidence="1" id="KW-0808">Transferase</keyword>
<organism evidence="3 4">
    <name type="scientific">Streptomyces camponoticapitis</name>
    <dbReference type="NCBI Taxonomy" id="1616125"/>
    <lineage>
        <taxon>Bacteria</taxon>
        <taxon>Bacillati</taxon>
        <taxon>Actinomycetota</taxon>
        <taxon>Actinomycetes</taxon>
        <taxon>Kitasatosporales</taxon>
        <taxon>Streptomycetaceae</taxon>
        <taxon>Streptomyces</taxon>
    </lineage>
</organism>
<dbReference type="InterPro" id="IPR003594">
    <property type="entry name" value="HATPase_dom"/>
</dbReference>
<dbReference type="CDD" id="cd16936">
    <property type="entry name" value="HATPase_RsbW-like"/>
    <property type="match status" value="1"/>
</dbReference>
<keyword evidence="1" id="KW-0418">Kinase</keyword>
<keyword evidence="3" id="KW-0067">ATP-binding</keyword>
<evidence type="ECO:0000259" key="2">
    <source>
        <dbReference type="Pfam" id="PF13581"/>
    </source>
</evidence>
<dbReference type="EMBL" id="BMMV01000014">
    <property type="protein sequence ID" value="GGK07073.1"/>
    <property type="molecule type" value="Genomic_DNA"/>
</dbReference>
<comment type="caution">
    <text evidence="3">The sequence shown here is derived from an EMBL/GenBank/DDBJ whole genome shotgun (WGS) entry which is preliminary data.</text>
</comment>
<dbReference type="InterPro" id="IPR050267">
    <property type="entry name" value="Anti-sigma-factor_SerPK"/>
</dbReference>
<reference evidence="4" key="1">
    <citation type="journal article" date="2019" name="Int. J. Syst. Evol. Microbiol.">
        <title>The Global Catalogue of Microorganisms (GCM) 10K type strain sequencing project: providing services to taxonomists for standard genome sequencing and annotation.</title>
        <authorList>
            <consortium name="The Broad Institute Genomics Platform"/>
            <consortium name="The Broad Institute Genome Sequencing Center for Infectious Disease"/>
            <person name="Wu L."/>
            <person name="Ma J."/>
        </authorList>
    </citation>
    <scope>NUCLEOTIDE SEQUENCE [LARGE SCALE GENOMIC DNA]</scope>
    <source>
        <strain evidence="4">CGMCC 4.7275</strain>
    </source>
</reference>
<feature type="domain" description="Histidine kinase/HSP90-like ATPase" evidence="2">
    <location>
        <begin position="17"/>
        <end position="122"/>
    </location>
</feature>
<dbReference type="Pfam" id="PF13581">
    <property type="entry name" value="HATPase_c_2"/>
    <property type="match status" value="1"/>
</dbReference>
<evidence type="ECO:0000256" key="1">
    <source>
        <dbReference type="ARBA" id="ARBA00022527"/>
    </source>
</evidence>
<keyword evidence="1" id="KW-0723">Serine/threonine-protein kinase</keyword>
<evidence type="ECO:0000313" key="3">
    <source>
        <dbReference type="EMBL" id="GGK07073.1"/>
    </source>
</evidence>
<sequence>MTEEPQTVIVESPHLDTASARGAAAEFLTQHCPWADLDAVLLVVSELVSNAVRHTSGWWRLHLTAGRESLVVEIDDSSPQPPVPRDPDFGGGGGFGWHMVQRLASRVEIRPLPEGKRVQAVWDRPPTPATAG</sequence>
<keyword evidence="4" id="KW-1185">Reference proteome</keyword>
<dbReference type="GO" id="GO:0005524">
    <property type="term" value="F:ATP binding"/>
    <property type="evidence" value="ECO:0007669"/>
    <property type="project" value="UniProtKB-KW"/>
</dbReference>
<protein>
    <submittedName>
        <fullName evidence="3">ATP-binding protein</fullName>
    </submittedName>
</protein>
<dbReference type="Gene3D" id="3.30.565.10">
    <property type="entry name" value="Histidine kinase-like ATPase, C-terminal domain"/>
    <property type="match status" value="1"/>
</dbReference>
<dbReference type="SUPFAM" id="SSF55874">
    <property type="entry name" value="ATPase domain of HSP90 chaperone/DNA topoisomerase II/histidine kinase"/>
    <property type="match status" value="1"/>
</dbReference>
<proteinExistence type="predicted"/>
<dbReference type="PANTHER" id="PTHR35526:SF3">
    <property type="entry name" value="ANTI-SIGMA-F FACTOR RSBW"/>
    <property type="match status" value="1"/>
</dbReference>
<dbReference type="InterPro" id="IPR036890">
    <property type="entry name" value="HATPase_C_sf"/>
</dbReference>
<dbReference type="PANTHER" id="PTHR35526">
    <property type="entry name" value="ANTI-SIGMA-F FACTOR RSBW-RELATED"/>
    <property type="match status" value="1"/>
</dbReference>
<evidence type="ECO:0000313" key="4">
    <source>
        <dbReference type="Proteomes" id="UP000660265"/>
    </source>
</evidence>
<keyword evidence="3" id="KW-0547">Nucleotide-binding</keyword>
<dbReference type="RefSeq" id="WP_189109193.1">
    <property type="nucleotide sequence ID" value="NZ_BMMV01000014.1"/>
</dbReference>